<dbReference type="EMBL" id="LFZW01000001">
    <property type="protein sequence ID" value="KMY50952.1"/>
    <property type="molecule type" value="Genomic_DNA"/>
</dbReference>
<evidence type="ECO:0000259" key="11">
    <source>
        <dbReference type="SMART" id="SM00984"/>
    </source>
</evidence>
<dbReference type="UniPathway" id="UPA00038">
    <property type="reaction ID" value="UER00491"/>
</dbReference>
<dbReference type="SUPFAM" id="SSF51735">
    <property type="entry name" value="NAD(P)-binding Rossmann-fold domains"/>
    <property type="match status" value="1"/>
</dbReference>
<feature type="binding site" evidence="9">
    <location>
        <begin position="152"/>
        <end position="155"/>
    </location>
    <ligand>
        <name>substrate</name>
    </ligand>
</feature>
<evidence type="ECO:0000256" key="5">
    <source>
        <dbReference type="ARBA" id="ARBA00023027"/>
    </source>
</evidence>
<comment type="catalytic activity">
    <reaction evidence="6 7">
        <text>UDP-alpha-D-glucose + 2 NAD(+) + H2O = UDP-alpha-D-glucuronate + 2 NADH + 3 H(+)</text>
        <dbReference type="Rhea" id="RHEA:23596"/>
        <dbReference type="ChEBI" id="CHEBI:15377"/>
        <dbReference type="ChEBI" id="CHEBI:15378"/>
        <dbReference type="ChEBI" id="CHEBI:57540"/>
        <dbReference type="ChEBI" id="CHEBI:57945"/>
        <dbReference type="ChEBI" id="CHEBI:58052"/>
        <dbReference type="ChEBI" id="CHEBI:58885"/>
        <dbReference type="EC" id="1.1.1.22"/>
    </reaction>
</comment>
<dbReference type="GO" id="GO:0051287">
    <property type="term" value="F:NAD binding"/>
    <property type="evidence" value="ECO:0007669"/>
    <property type="project" value="InterPro"/>
</dbReference>
<feature type="binding site" evidence="10">
    <location>
        <position position="121"/>
    </location>
    <ligand>
        <name>NAD(+)</name>
        <dbReference type="ChEBI" id="CHEBI:57540"/>
    </ligand>
</feature>
<evidence type="ECO:0000313" key="12">
    <source>
        <dbReference type="EMBL" id="KMY50952.1"/>
    </source>
</evidence>
<dbReference type="InterPro" id="IPR036220">
    <property type="entry name" value="UDP-Glc/GDP-Man_DH_C_sf"/>
</dbReference>
<dbReference type="InterPro" id="IPR036291">
    <property type="entry name" value="NAD(P)-bd_dom_sf"/>
</dbReference>
<keyword evidence="4 7" id="KW-0560">Oxidoreductase</keyword>
<dbReference type="RefSeq" id="WP_049682300.1">
    <property type="nucleotide sequence ID" value="NZ_LFZW01000001.1"/>
</dbReference>
<dbReference type="SUPFAM" id="SSF48179">
    <property type="entry name" value="6-phosphogluconate dehydrogenase C-terminal domain-like"/>
    <property type="match status" value="1"/>
</dbReference>
<dbReference type="InterPro" id="IPR028357">
    <property type="entry name" value="UDPglc_DH_bac"/>
</dbReference>
<evidence type="ECO:0000256" key="8">
    <source>
        <dbReference type="PIRSR" id="PIRSR500134-1"/>
    </source>
</evidence>
<feature type="active site" description="Nucleophile" evidence="8">
    <location>
        <position position="260"/>
    </location>
</feature>
<feature type="binding site" evidence="9">
    <location>
        <position position="257"/>
    </location>
    <ligand>
        <name>substrate</name>
    </ligand>
</feature>
<feature type="domain" description="UDP-glucose/GDP-mannose dehydrogenase C-terminal" evidence="11">
    <location>
        <begin position="313"/>
        <end position="415"/>
    </location>
</feature>
<dbReference type="PATRIC" id="fig|1679170.3.peg.3781"/>
<evidence type="ECO:0000256" key="6">
    <source>
        <dbReference type="ARBA" id="ARBA00047473"/>
    </source>
</evidence>
<reference evidence="13" key="1">
    <citation type="submission" date="2015-07" db="EMBL/GenBank/DDBJ databases">
        <title>Genome sequencing project for genomic taxonomy and phylogenomics of Bacillus-like bacteria.</title>
        <authorList>
            <person name="Liu B."/>
            <person name="Wang J."/>
            <person name="Zhu Y."/>
            <person name="Liu G."/>
            <person name="Chen Q."/>
            <person name="Chen Z."/>
            <person name="Lan J."/>
            <person name="Che J."/>
            <person name="Ge C."/>
            <person name="Shi H."/>
            <person name="Pan Z."/>
            <person name="Liu X."/>
        </authorList>
    </citation>
    <scope>NUCLEOTIDE SEQUENCE [LARGE SCALE GENOMIC DNA]</scope>
    <source>
        <strain evidence="13">FJAT-27997</strain>
    </source>
</reference>
<comment type="pathway">
    <text evidence="1">Nucleotide-sugar biosynthesis; UDP-alpha-D-glucuronate biosynthesis; UDP-alpha-D-glucuronate from UDP-alpha-D-glucose: step 1/1.</text>
</comment>
<protein>
    <recommendedName>
        <fullName evidence="3 7">UDP-glucose 6-dehydrogenase</fullName>
        <ecNumber evidence="3 7">1.1.1.22</ecNumber>
    </recommendedName>
</protein>
<evidence type="ECO:0000256" key="1">
    <source>
        <dbReference type="ARBA" id="ARBA00004701"/>
    </source>
</evidence>
<evidence type="ECO:0000256" key="4">
    <source>
        <dbReference type="ARBA" id="ARBA00023002"/>
    </source>
</evidence>
<dbReference type="GO" id="GO:0003979">
    <property type="term" value="F:UDP-glucose 6-dehydrogenase activity"/>
    <property type="evidence" value="ECO:0007669"/>
    <property type="project" value="UniProtKB-EC"/>
</dbReference>
<gene>
    <name evidence="12" type="ORF">AC625_16635</name>
</gene>
<dbReference type="GO" id="GO:0006065">
    <property type="term" value="P:UDP-glucuronate biosynthetic process"/>
    <property type="evidence" value="ECO:0007669"/>
    <property type="project" value="UniProtKB-UniPathway"/>
</dbReference>
<dbReference type="Pfam" id="PF00984">
    <property type="entry name" value="UDPG_MGDP_dh"/>
    <property type="match status" value="1"/>
</dbReference>
<dbReference type="OrthoDB" id="9803238at2"/>
<feature type="binding site" evidence="10">
    <location>
        <position position="30"/>
    </location>
    <ligand>
        <name>NAD(+)</name>
        <dbReference type="ChEBI" id="CHEBI:57540"/>
    </ligand>
</feature>
<evidence type="ECO:0000256" key="9">
    <source>
        <dbReference type="PIRSR" id="PIRSR500134-2"/>
    </source>
</evidence>
<keyword evidence="13" id="KW-1185">Reference proteome</keyword>
<feature type="binding site" evidence="9">
    <location>
        <position position="320"/>
    </location>
    <ligand>
        <name>substrate</name>
    </ligand>
</feature>
<dbReference type="InterPro" id="IPR014027">
    <property type="entry name" value="UDP-Glc/GDP-Man_DH_C"/>
</dbReference>
<dbReference type="PANTHER" id="PTHR43750:SF4">
    <property type="entry name" value="UDP-GLUCOSE 6-DEHYDROGENASE YWQF"/>
    <property type="match status" value="1"/>
</dbReference>
<dbReference type="Gene3D" id="3.40.50.720">
    <property type="entry name" value="NAD(P)-binding Rossmann-like Domain"/>
    <property type="match status" value="2"/>
</dbReference>
<dbReference type="InterPro" id="IPR017476">
    <property type="entry name" value="UDP-Glc/GDP-Man"/>
</dbReference>
<feature type="binding site" evidence="9">
    <location>
        <begin position="249"/>
        <end position="253"/>
    </location>
    <ligand>
        <name>substrate</name>
    </ligand>
</feature>
<evidence type="ECO:0000313" key="13">
    <source>
        <dbReference type="Proteomes" id="UP000037146"/>
    </source>
</evidence>
<dbReference type="PIRSF" id="PIRSF500134">
    <property type="entry name" value="UDPglc_DH_bac"/>
    <property type="match status" value="1"/>
</dbReference>
<dbReference type="Pfam" id="PF03721">
    <property type="entry name" value="UDPG_MGDP_dh_N"/>
    <property type="match status" value="1"/>
</dbReference>
<feature type="binding site" evidence="10">
    <location>
        <position position="86"/>
    </location>
    <ligand>
        <name>NAD(+)</name>
        <dbReference type="ChEBI" id="CHEBI:57540"/>
    </ligand>
</feature>
<keyword evidence="5 7" id="KW-0520">NAD</keyword>
<evidence type="ECO:0000256" key="2">
    <source>
        <dbReference type="ARBA" id="ARBA00006601"/>
    </source>
</evidence>
<dbReference type="SMART" id="SM00984">
    <property type="entry name" value="UDPG_MGDP_dh_C"/>
    <property type="match status" value="1"/>
</dbReference>
<proteinExistence type="inferred from homology"/>
<organism evidence="12 13">
    <name type="scientific">Peribacillus loiseleuriae</name>
    <dbReference type="NCBI Taxonomy" id="1679170"/>
    <lineage>
        <taxon>Bacteria</taxon>
        <taxon>Bacillati</taxon>
        <taxon>Bacillota</taxon>
        <taxon>Bacilli</taxon>
        <taxon>Bacillales</taxon>
        <taxon>Bacillaceae</taxon>
        <taxon>Peribacillus</taxon>
    </lineage>
</organism>
<feature type="binding site" evidence="10">
    <location>
        <position position="35"/>
    </location>
    <ligand>
        <name>NAD(+)</name>
        <dbReference type="ChEBI" id="CHEBI:57540"/>
    </ligand>
</feature>
<dbReference type="Gene3D" id="1.20.5.100">
    <property type="entry name" value="Cytochrome c1, transmembrane anchor, C-terminal"/>
    <property type="match status" value="1"/>
</dbReference>
<feature type="binding site" evidence="9">
    <location>
        <position position="204"/>
    </location>
    <ligand>
        <name>substrate</name>
    </ligand>
</feature>
<dbReference type="STRING" id="1679170.AC625_16635"/>
<dbReference type="GO" id="GO:0000271">
    <property type="term" value="P:polysaccharide biosynthetic process"/>
    <property type="evidence" value="ECO:0007669"/>
    <property type="project" value="InterPro"/>
</dbReference>
<sequence length="443" mass="48664">MNITIAGTGYVGLVTGVCLAELGHQVICSDIQEEKIAMLQSGRSPIYEPGVEDLLEKNVACGRLHFTTNSQYAYGNAEIIFIAVGTPEQQDGTANLAYVREVAHSIAQFMKNDVIVCTKSTVPVGTNDQISEIIHRHKPANLHAEVVANPEFLREGSAVVDFFYGDRIVIGTDCSKAAAIIEQIYLPLDIPIIKTDLKSAEMIKYAANAFLATKISFINEIAMICEKVGANIEEVTNGIGKDQRIGPYFLQAGIGYGGSCFPKDTKALVQLAGNNQHSFDLLKAVIEVNNRQASLPVSKAKEVIGSLKSKKVTLLGLSFKPNTDDVRQAASLSIIKELLKEGAIITAFDPIAMSNALQVLGNTIEYTQDIRHALLHADVAIIATEWEEIKQIPLDFFELYMKKPIVIDGRNCYSLKEIRKHRITYISIGRPIVTNDYKKSETY</sequence>
<dbReference type="NCBIfam" id="TIGR03026">
    <property type="entry name" value="NDP-sugDHase"/>
    <property type="match status" value="1"/>
</dbReference>
<evidence type="ECO:0000256" key="3">
    <source>
        <dbReference type="ARBA" id="ARBA00012954"/>
    </source>
</evidence>
<feature type="binding site" evidence="10">
    <location>
        <position position="155"/>
    </location>
    <ligand>
        <name>NAD(+)</name>
        <dbReference type="ChEBI" id="CHEBI:57540"/>
    </ligand>
</feature>
<evidence type="ECO:0000256" key="10">
    <source>
        <dbReference type="PIRSR" id="PIRSR500134-3"/>
    </source>
</evidence>
<dbReference type="EC" id="1.1.1.22" evidence="3 7"/>
<accession>A0A0K9GXH0</accession>
<dbReference type="InterPro" id="IPR014026">
    <property type="entry name" value="UDP-Glc/GDP-Man_DH_dimer"/>
</dbReference>
<comment type="similarity">
    <text evidence="2 7">Belongs to the UDP-glucose/GDP-mannose dehydrogenase family.</text>
</comment>
<evidence type="ECO:0000256" key="7">
    <source>
        <dbReference type="PIRNR" id="PIRNR000124"/>
    </source>
</evidence>
<comment type="caution">
    <text evidence="12">The sequence shown here is derived from an EMBL/GenBank/DDBJ whole genome shotgun (WGS) entry which is preliminary data.</text>
</comment>
<feature type="binding site" evidence="10">
    <location>
        <position position="327"/>
    </location>
    <ligand>
        <name>NAD(+)</name>
        <dbReference type="ChEBI" id="CHEBI:57540"/>
    </ligand>
</feature>
<feature type="binding site" evidence="10">
    <location>
        <position position="263"/>
    </location>
    <ligand>
        <name>NAD(+)</name>
        <dbReference type="ChEBI" id="CHEBI:57540"/>
    </ligand>
</feature>
<dbReference type="InterPro" id="IPR001732">
    <property type="entry name" value="UDP-Glc/GDP-Man_DH_N"/>
</dbReference>
<dbReference type="InterPro" id="IPR008927">
    <property type="entry name" value="6-PGluconate_DH-like_C_sf"/>
</dbReference>
<dbReference type="SUPFAM" id="SSF52413">
    <property type="entry name" value="UDP-glucose/GDP-mannose dehydrogenase C-terminal domain"/>
    <property type="match status" value="1"/>
</dbReference>
<dbReference type="Proteomes" id="UP000037146">
    <property type="component" value="Unassembled WGS sequence"/>
</dbReference>
<dbReference type="PIRSF" id="PIRSF000124">
    <property type="entry name" value="UDPglc_GDPman_dh"/>
    <property type="match status" value="1"/>
</dbReference>
<name>A0A0K9GXH0_9BACI</name>
<dbReference type="Pfam" id="PF03720">
    <property type="entry name" value="UDPG_MGDP_dh_C"/>
    <property type="match status" value="1"/>
</dbReference>
<dbReference type="PANTHER" id="PTHR43750">
    <property type="entry name" value="UDP-GLUCOSE 6-DEHYDROGENASE TUAD"/>
    <property type="match status" value="1"/>
</dbReference>
<dbReference type="AlphaFoldDB" id="A0A0K9GXH0"/>